<accession>A0A840W778</accession>
<feature type="region of interest" description="Disordered" evidence="6">
    <location>
        <begin position="1"/>
        <end position="45"/>
    </location>
</feature>
<dbReference type="EMBL" id="JACHDO010000001">
    <property type="protein sequence ID" value="MBB5492850.1"/>
    <property type="molecule type" value="Genomic_DNA"/>
</dbReference>
<keyword evidence="3 8" id="KW-0418">Kinase</keyword>
<evidence type="ECO:0000256" key="2">
    <source>
        <dbReference type="ARBA" id="ARBA00022741"/>
    </source>
</evidence>
<gene>
    <name evidence="8" type="ORF">HNR07_003987</name>
</gene>
<evidence type="ECO:0000256" key="3">
    <source>
        <dbReference type="ARBA" id="ARBA00022777"/>
    </source>
</evidence>
<dbReference type="Pfam" id="PF00069">
    <property type="entry name" value="Pkinase"/>
    <property type="match status" value="1"/>
</dbReference>
<comment type="caution">
    <text evidence="8">The sequence shown here is derived from an EMBL/GenBank/DDBJ whole genome shotgun (WGS) entry which is preliminary data.</text>
</comment>
<evidence type="ECO:0000313" key="8">
    <source>
        <dbReference type="EMBL" id="MBB5492850.1"/>
    </source>
</evidence>
<feature type="domain" description="Protein kinase" evidence="7">
    <location>
        <begin position="54"/>
        <end position="306"/>
    </location>
</feature>
<dbReference type="InterPro" id="IPR017441">
    <property type="entry name" value="Protein_kinase_ATP_BS"/>
</dbReference>
<dbReference type="GO" id="GO:0005524">
    <property type="term" value="F:ATP binding"/>
    <property type="evidence" value="ECO:0007669"/>
    <property type="project" value="UniProtKB-UniRule"/>
</dbReference>
<reference evidence="8 9" key="1">
    <citation type="submission" date="2020-08" db="EMBL/GenBank/DDBJ databases">
        <title>Sequencing the genomes of 1000 actinobacteria strains.</title>
        <authorList>
            <person name="Klenk H.-P."/>
        </authorList>
    </citation>
    <scope>NUCLEOTIDE SEQUENCE [LARGE SCALE GENOMIC DNA]</scope>
    <source>
        <strain evidence="8 9">DSM 44598</strain>
    </source>
</reference>
<dbReference type="PANTHER" id="PTHR43289">
    <property type="entry name" value="MITOGEN-ACTIVATED PROTEIN KINASE KINASE KINASE 20-RELATED"/>
    <property type="match status" value="1"/>
</dbReference>
<dbReference type="SUPFAM" id="SSF56112">
    <property type="entry name" value="Protein kinase-like (PK-like)"/>
    <property type="match status" value="1"/>
</dbReference>
<feature type="compositionally biased region" description="Pro residues" evidence="6">
    <location>
        <begin position="9"/>
        <end position="18"/>
    </location>
</feature>
<dbReference type="PROSITE" id="PS00107">
    <property type="entry name" value="PROTEIN_KINASE_ATP"/>
    <property type="match status" value="1"/>
</dbReference>
<feature type="binding site" evidence="5">
    <location>
        <position position="82"/>
    </location>
    <ligand>
        <name>ATP</name>
        <dbReference type="ChEBI" id="CHEBI:30616"/>
    </ligand>
</feature>
<keyword evidence="2 5" id="KW-0547">Nucleotide-binding</keyword>
<evidence type="ECO:0000313" key="9">
    <source>
        <dbReference type="Proteomes" id="UP000579647"/>
    </source>
</evidence>
<proteinExistence type="predicted"/>
<dbReference type="SMART" id="SM00220">
    <property type="entry name" value="S_TKc"/>
    <property type="match status" value="1"/>
</dbReference>
<dbReference type="PANTHER" id="PTHR43289:SF34">
    <property type="entry name" value="SERINE_THREONINE-PROTEIN KINASE YBDM-RELATED"/>
    <property type="match status" value="1"/>
</dbReference>
<evidence type="ECO:0000259" key="7">
    <source>
        <dbReference type="PROSITE" id="PS50011"/>
    </source>
</evidence>
<dbReference type="InterPro" id="IPR000719">
    <property type="entry name" value="Prot_kinase_dom"/>
</dbReference>
<keyword evidence="9" id="KW-1185">Reference proteome</keyword>
<dbReference type="GO" id="GO:0004674">
    <property type="term" value="F:protein serine/threonine kinase activity"/>
    <property type="evidence" value="ECO:0007669"/>
    <property type="project" value="TreeGrafter"/>
</dbReference>
<dbReference type="PROSITE" id="PS50011">
    <property type="entry name" value="PROTEIN_KINASE_DOM"/>
    <property type="match status" value="1"/>
</dbReference>
<keyword evidence="1" id="KW-0808">Transferase</keyword>
<protein>
    <submittedName>
        <fullName evidence="8">Putative Ser/Thr protein kinase</fullName>
    </submittedName>
</protein>
<dbReference type="InterPro" id="IPR011009">
    <property type="entry name" value="Kinase-like_dom_sf"/>
</dbReference>
<sequence length="722" mass="74480">MMSTSPTPAEGPVPPPHPDLAGEPGHTPGSPSGPGLPPGLAPLTESDPHQIGIFRLVGRIGAGGMGVVYAALDPGGTCIALKTVHAKYADRPGHREAFAREVQMLRRADGISTARLHGADPSAPVPWLAFDYVPGRDLNRHVREFGPLSGDMLRTFALGMAEGLATLHSAGIAHRDIKPGNVILAPDGPKIVDFGIAVEIGTDPEQDASASYGTPGWSAPERYAGAAADPAADVFAWGGLVTLAATGRAPFGAGSPVELAARVQSGDHDVEGVPEDLLSLVERALSVSAPDRPSAVDLLTELLPPVTVETELHAGAVPDRTRTQRVLRGMLADYWRGVDSAGHDPARWAAALGTASAVGLGVVGAGTLGSGVAGSGAAGAGAAGAGAASGMATAGTAGGAVSATGGVTSMAAGAGAGAGAGAAGSGGVLGALTGVKGAVAVLGALTLVGGAAATGAWYLRDDAPVEQTVAAEEPEEDDRLAVDRDPEDIEAVVTEAIDIALEASSFTTYEIFFTNDVGHDPSTQYRYTEDPQPALSRHWFVGPTAGGTLALGPNLDETVRINTVQGPTFSDHEFTYHRPGPDAEPAESARAEWETLLRLMEELLSGDAEVTYEGQSTVLEAGEESYYPGELVGDVDPQERGGHHYTGTLTHEMGWTGTVQATDFELWISDQGEPVRLALTAPDEEGRTAEFGELLTFYHHIDFFRFNEPVEVYVPEESEIQP</sequence>
<dbReference type="Gene3D" id="3.30.200.20">
    <property type="entry name" value="Phosphorylase Kinase, domain 1"/>
    <property type="match status" value="1"/>
</dbReference>
<keyword evidence="4 5" id="KW-0067">ATP-binding</keyword>
<dbReference type="Proteomes" id="UP000579647">
    <property type="component" value="Unassembled WGS sequence"/>
</dbReference>
<organism evidence="8 9">
    <name type="scientific">Nocardiopsis metallicus</name>
    <dbReference type="NCBI Taxonomy" id="179819"/>
    <lineage>
        <taxon>Bacteria</taxon>
        <taxon>Bacillati</taxon>
        <taxon>Actinomycetota</taxon>
        <taxon>Actinomycetes</taxon>
        <taxon>Streptosporangiales</taxon>
        <taxon>Nocardiopsidaceae</taxon>
        <taxon>Nocardiopsis</taxon>
    </lineage>
</organism>
<name>A0A840W778_9ACTN</name>
<evidence type="ECO:0000256" key="5">
    <source>
        <dbReference type="PROSITE-ProRule" id="PRU10141"/>
    </source>
</evidence>
<dbReference type="AlphaFoldDB" id="A0A840W778"/>
<dbReference type="PROSITE" id="PS00108">
    <property type="entry name" value="PROTEIN_KINASE_ST"/>
    <property type="match status" value="1"/>
</dbReference>
<evidence type="ECO:0000256" key="6">
    <source>
        <dbReference type="SAM" id="MobiDB-lite"/>
    </source>
</evidence>
<dbReference type="Gene3D" id="1.10.510.10">
    <property type="entry name" value="Transferase(Phosphotransferase) domain 1"/>
    <property type="match status" value="1"/>
</dbReference>
<dbReference type="CDD" id="cd14014">
    <property type="entry name" value="STKc_PknB_like"/>
    <property type="match status" value="1"/>
</dbReference>
<dbReference type="InterPro" id="IPR008271">
    <property type="entry name" value="Ser/Thr_kinase_AS"/>
</dbReference>
<evidence type="ECO:0000256" key="4">
    <source>
        <dbReference type="ARBA" id="ARBA00022840"/>
    </source>
</evidence>
<evidence type="ECO:0000256" key="1">
    <source>
        <dbReference type="ARBA" id="ARBA00022679"/>
    </source>
</evidence>